<dbReference type="FunFam" id="3.30.559.10:FF:000007">
    <property type="entry name" value="Dihydrolipoamide acetyltransferase component of pyruvate dehydrogenase complex"/>
    <property type="match status" value="1"/>
</dbReference>
<dbReference type="InterPro" id="IPR004167">
    <property type="entry name" value="PSBD"/>
</dbReference>
<dbReference type="InterPro" id="IPR050743">
    <property type="entry name" value="2-oxoacid_DH_E2_comp"/>
</dbReference>
<dbReference type="Proteomes" id="UP000761411">
    <property type="component" value="Unassembled WGS sequence"/>
</dbReference>
<evidence type="ECO:0000256" key="4">
    <source>
        <dbReference type="ARBA" id="ARBA00022823"/>
    </source>
</evidence>
<dbReference type="Gene3D" id="3.30.559.10">
    <property type="entry name" value="Chloramphenicol acetyltransferase-like domain"/>
    <property type="match status" value="1"/>
</dbReference>
<dbReference type="InterPro" id="IPR001078">
    <property type="entry name" value="2-oxoacid_DH_actylTfrase"/>
</dbReference>
<evidence type="ECO:0000256" key="1">
    <source>
        <dbReference type="ARBA" id="ARBA00001938"/>
    </source>
</evidence>
<feature type="domain" description="Peripheral subunit-binding (PSBD)" evidence="9">
    <location>
        <begin position="128"/>
        <end position="165"/>
    </location>
</feature>
<comment type="similarity">
    <text evidence="2 6">Belongs to the 2-oxoacid dehydrogenase family.</text>
</comment>
<comment type="cofactor">
    <cofactor evidence="1 6">
        <name>(R)-lipoate</name>
        <dbReference type="ChEBI" id="CHEBI:83088"/>
    </cofactor>
</comment>
<feature type="region of interest" description="Disordered" evidence="7">
    <location>
        <begin position="192"/>
        <end position="213"/>
    </location>
</feature>
<dbReference type="Pfam" id="PF00364">
    <property type="entry name" value="Biotin_lipoyl"/>
    <property type="match status" value="1"/>
</dbReference>
<dbReference type="EMBL" id="QTKX01000001">
    <property type="protein sequence ID" value="MBS8263603.1"/>
    <property type="molecule type" value="Genomic_DNA"/>
</dbReference>
<dbReference type="Gene3D" id="2.40.50.100">
    <property type="match status" value="1"/>
</dbReference>
<reference evidence="10 11" key="1">
    <citation type="journal article" date="2021" name="Microorganisms">
        <title>Bacterial Dimethylsulfoniopropionate Biosynthesis in the East China Sea.</title>
        <authorList>
            <person name="Liu J."/>
            <person name="Zhang Y."/>
            <person name="Liu J."/>
            <person name="Zhong H."/>
            <person name="Williams B.T."/>
            <person name="Zheng Y."/>
            <person name="Curson A.R.J."/>
            <person name="Sun C."/>
            <person name="Sun H."/>
            <person name="Song D."/>
            <person name="Wagner Mackenzie B."/>
            <person name="Bermejo Martinez A."/>
            <person name="Todd J.D."/>
            <person name="Zhang X.H."/>
        </authorList>
    </citation>
    <scope>NUCLEOTIDE SEQUENCE [LARGE SCALE GENOMIC DNA]</scope>
    <source>
        <strain evidence="10 11">ESS08</strain>
    </source>
</reference>
<dbReference type="Pfam" id="PF02817">
    <property type="entry name" value="E3_binding"/>
    <property type="match status" value="1"/>
</dbReference>
<evidence type="ECO:0000256" key="5">
    <source>
        <dbReference type="ARBA" id="ARBA00023315"/>
    </source>
</evidence>
<comment type="caution">
    <text evidence="10">The sequence shown here is derived from an EMBL/GenBank/DDBJ whole genome shotgun (WGS) entry which is preliminary data.</text>
</comment>
<keyword evidence="4 6" id="KW-0450">Lipoyl</keyword>
<dbReference type="InterPro" id="IPR036625">
    <property type="entry name" value="E3-bd_dom_sf"/>
</dbReference>
<dbReference type="GO" id="GO:0031405">
    <property type="term" value="F:lipoic acid binding"/>
    <property type="evidence" value="ECO:0007669"/>
    <property type="project" value="TreeGrafter"/>
</dbReference>
<dbReference type="PANTHER" id="PTHR43178:SF5">
    <property type="entry name" value="LIPOAMIDE ACYLTRANSFERASE COMPONENT OF BRANCHED-CHAIN ALPHA-KETO ACID DEHYDROGENASE COMPLEX, MITOCHONDRIAL"/>
    <property type="match status" value="1"/>
</dbReference>
<organism evidence="10 11">
    <name type="scientific">Mesobacillus boroniphilus</name>
    <dbReference type="NCBI Taxonomy" id="308892"/>
    <lineage>
        <taxon>Bacteria</taxon>
        <taxon>Bacillati</taxon>
        <taxon>Bacillota</taxon>
        <taxon>Bacilli</taxon>
        <taxon>Bacillales</taxon>
        <taxon>Bacillaceae</taxon>
        <taxon>Mesobacillus</taxon>
    </lineage>
</organism>
<evidence type="ECO:0000256" key="7">
    <source>
        <dbReference type="SAM" id="MobiDB-lite"/>
    </source>
</evidence>
<evidence type="ECO:0000259" key="9">
    <source>
        <dbReference type="PROSITE" id="PS51826"/>
    </source>
</evidence>
<dbReference type="CDD" id="cd06849">
    <property type="entry name" value="lipoyl_domain"/>
    <property type="match status" value="1"/>
</dbReference>
<evidence type="ECO:0000256" key="2">
    <source>
        <dbReference type="ARBA" id="ARBA00007317"/>
    </source>
</evidence>
<dbReference type="GO" id="GO:0016407">
    <property type="term" value="F:acetyltransferase activity"/>
    <property type="evidence" value="ECO:0007669"/>
    <property type="project" value="TreeGrafter"/>
</dbReference>
<dbReference type="PROSITE" id="PS50968">
    <property type="entry name" value="BIOTINYL_LIPOYL"/>
    <property type="match status" value="1"/>
</dbReference>
<proteinExistence type="inferred from homology"/>
<dbReference type="PANTHER" id="PTHR43178">
    <property type="entry name" value="DIHYDROLIPOAMIDE ACETYLTRANSFERASE COMPONENT OF PYRUVATE DEHYDROGENASE COMPLEX"/>
    <property type="match status" value="1"/>
</dbReference>
<accession>A0A944GV92</accession>
<dbReference type="InterPro" id="IPR011053">
    <property type="entry name" value="Single_hybrid_motif"/>
</dbReference>
<dbReference type="InterPro" id="IPR000089">
    <property type="entry name" value="Biotin_lipoyl"/>
</dbReference>
<dbReference type="GO" id="GO:0005737">
    <property type="term" value="C:cytoplasm"/>
    <property type="evidence" value="ECO:0007669"/>
    <property type="project" value="TreeGrafter"/>
</dbReference>
<dbReference type="InterPro" id="IPR023213">
    <property type="entry name" value="CAT-like_dom_sf"/>
</dbReference>
<dbReference type="PROSITE" id="PS51826">
    <property type="entry name" value="PSBD"/>
    <property type="match status" value="1"/>
</dbReference>
<keyword evidence="3 6" id="KW-0808">Transferase</keyword>
<gene>
    <name evidence="10" type="ORF">DYI25_03990</name>
</gene>
<dbReference type="AlphaFoldDB" id="A0A944GV92"/>
<dbReference type="SUPFAM" id="SSF52777">
    <property type="entry name" value="CoA-dependent acyltransferases"/>
    <property type="match status" value="1"/>
</dbReference>
<dbReference type="SUPFAM" id="SSF47005">
    <property type="entry name" value="Peripheral subunit-binding domain of 2-oxo acid dehydrogenase complex"/>
    <property type="match status" value="1"/>
</dbReference>
<evidence type="ECO:0000256" key="3">
    <source>
        <dbReference type="ARBA" id="ARBA00022679"/>
    </source>
</evidence>
<protein>
    <recommendedName>
        <fullName evidence="6">Dihydrolipoamide acetyltransferase component of pyruvate dehydrogenase complex</fullName>
        <ecNumber evidence="6">2.3.1.-</ecNumber>
    </recommendedName>
</protein>
<dbReference type="EC" id="2.3.1.-" evidence="6"/>
<dbReference type="Pfam" id="PF00198">
    <property type="entry name" value="2-oxoacid_dh"/>
    <property type="match status" value="1"/>
</dbReference>
<dbReference type="SUPFAM" id="SSF51230">
    <property type="entry name" value="Single hybrid motif"/>
    <property type="match status" value="1"/>
</dbReference>
<name>A0A944GV92_9BACI</name>
<keyword evidence="11" id="KW-1185">Reference proteome</keyword>
<keyword evidence="5 6" id="KW-0012">Acyltransferase</keyword>
<feature type="compositionally biased region" description="Polar residues" evidence="7">
    <location>
        <begin position="192"/>
        <end position="209"/>
    </location>
</feature>
<evidence type="ECO:0000256" key="6">
    <source>
        <dbReference type="RuleBase" id="RU003423"/>
    </source>
</evidence>
<evidence type="ECO:0000259" key="8">
    <source>
        <dbReference type="PROSITE" id="PS50968"/>
    </source>
</evidence>
<dbReference type="RefSeq" id="WP_213367146.1">
    <property type="nucleotide sequence ID" value="NZ_QTKX01000001.1"/>
</dbReference>
<evidence type="ECO:0000313" key="10">
    <source>
        <dbReference type="EMBL" id="MBS8263603.1"/>
    </source>
</evidence>
<evidence type="ECO:0000313" key="11">
    <source>
        <dbReference type="Proteomes" id="UP000761411"/>
    </source>
</evidence>
<feature type="domain" description="Lipoyl-binding" evidence="8">
    <location>
        <begin position="1"/>
        <end position="76"/>
    </location>
</feature>
<sequence>MVEVKLHDIGEGMTEADINCYLVKPGDFVKADDPLVEVQTDKMTAEIPAPRSGVIKELLLTPGQTVKVGTTLLIMEDSSGGSKTVELQKVAEAVNSEAPQADAAVVVLDRPAEVKVPVGVSARLGRILASPYTRKVARENAVNIMEVKGTGPAGRITEEDILAFVKLRDHGGASTSEAGSEQQVPNISKYASEQEVPNVSQRASESKAPNVSEVGSEVKTAAGHETVGKSQDILPFRGRRKQIAKKMVQSIYTIPHCTHFEEIDVSELIALREEIKASGNSISATAFFIKALSIGLKEFPVFNAKLDEENESIQLLREHHIGIAVDTPEGLIVPVIRNVEQKNLKQIHDEMKRLTKLALDDKLTVQDISGGTFTISNVGPLGGSIGATPIIQHPQTALVSFHKTKKRPVATDQDEIVIRSIMNLSMAFDHRVADGATAVAFTNRFAQLIENPKLMLLELM</sequence>
<dbReference type="Gene3D" id="4.10.320.10">
    <property type="entry name" value="E3-binding domain"/>
    <property type="match status" value="1"/>
</dbReference>